<keyword evidence="5" id="KW-0695">RNA-directed DNA polymerase</keyword>
<organism evidence="5">
    <name type="scientific">Nasonia vitripennis</name>
    <name type="common">Parasitic wasp</name>
    <dbReference type="NCBI Taxonomy" id="7425"/>
    <lineage>
        <taxon>Eukaryota</taxon>
        <taxon>Metazoa</taxon>
        <taxon>Ecdysozoa</taxon>
        <taxon>Arthropoda</taxon>
        <taxon>Hexapoda</taxon>
        <taxon>Insecta</taxon>
        <taxon>Pterygota</taxon>
        <taxon>Neoptera</taxon>
        <taxon>Endopterygota</taxon>
        <taxon>Hymenoptera</taxon>
        <taxon>Apocrita</taxon>
        <taxon>Proctotrupomorpha</taxon>
        <taxon>Chalcidoidea</taxon>
        <taxon>Pteromalidae</taxon>
        <taxon>Pteromalinae</taxon>
        <taxon>Nasonia</taxon>
    </lineage>
</organism>
<reference evidence="5" key="1">
    <citation type="journal article" date="1999" name="Mol. Biol. Evol.">
        <title>The domain structure and retrotransposition mechanism of R2 elements are conserved throughout arthropods.</title>
        <authorList>
            <person name="Burke W.D."/>
            <person name="Malik H.S."/>
            <person name="Jones J.P."/>
            <person name="Eickbush T.H."/>
        </authorList>
    </citation>
    <scope>NUCLEOTIDE SEQUENCE</scope>
</reference>
<dbReference type="CDD" id="cd01650">
    <property type="entry name" value="RT_nLTR_like"/>
    <property type="match status" value="1"/>
</dbReference>
<dbReference type="Gene3D" id="3.30.160.60">
    <property type="entry name" value="Classic Zinc Finger"/>
    <property type="match status" value="1"/>
</dbReference>
<evidence type="ECO:0000256" key="1">
    <source>
        <dbReference type="PROSITE-ProRule" id="PRU00042"/>
    </source>
</evidence>
<feature type="region of interest" description="Disordered" evidence="2">
    <location>
        <begin position="260"/>
        <end position="296"/>
    </location>
</feature>
<feature type="region of interest" description="Disordered" evidence="2">
    <location>
        <begin position="446"/>
        <end position="476"/>
    </location>
</feature>
<proteinExistence type="predicted"/>
<evidence type="ECO:0000259" key="3">
    <source>
        <dbReference type="PROSITE" id="PS50157"/>
    </source>
</evidence>
<name>Q9U8F6_NASVI</name>
<feature type="compositionally biased region" description="Basic and acidic residues" evidence="2">
    <location>
        <begin position="202"/>
        <end position="218"/>
    </location>
</feature>
<keyword evidence="1" id="KW-0862">Zinc</keyword>
<evidence type="ECO:0000313" key="5">
    <source>
        <dbReference type="EMBL" id="AAD16096.1"/>
    </source>
</evidence>
<feature type="domain" description="C2H2-type" evidence="3">
    <location>
        <begin position="181"/>
        <end position="209"/>
    </location>
</feature>
<dbReference type="AlphaFoldDB" id="Q9U8F6"/>
<dbReference type="SMART" id="SM00355">
    <property type="entry name" value="ZnF_C2H2"/>
    <property type="match status" value="2"/>
</dbReference>
<dbReference type="Pfam" id="PF00078">
    <property type="entry name" value="RVT_1"/>
    <property type="match status" value="1"/>
</dbReference>
<feature type="compositionally biased region" description="Polar residues" evidence="2">
    <location>
        <begin position="330"/>
        <end position="341"/>
    </location>
</feature>
<dbReference type="EMBL" id="AF090145">
    <property type="protein sequence ID" value="AAD16096.1"/>
    <property type="molecule type" value="Genomic_DNA"/>
</dbReference>
<dbReference type="PROSITE" id="PS50878">
    <property type="entry name" value="RT_POL"/>
    <property type="match status" value="1"/>
</dbReference>
<evidence type="ECO:0000259" key="4">
    <source>
        <dbReference type="PROSITE" id="PS50878"/>
    </source>
</evidence>
<keyword evidence="1" id="KW-0863">Zinc-finger</keyword>
<sequence>GAAHVERLSAPVVTTVKVYNGQRKQRCLGAEGSCGRDLSSSNRGGVKRRTLRRSQPKEGGCLKCSNTPAKSGRRARNAQQADEPGDDEEIETHGPLTIRTADVEIVAIAKNPQACPKCLQGGTQLLCMGSWELSRHISKEHPSVDVTWVCGACQRRCTTLRSWSCHVPHCKGRQEPKDLPFKCEHCSLSFDSQIGLSQHERHVHPEVRNDKRAAEANKPKGKSGRRPSIWSDEDLLLIRELESEYHGARNINERIAEHFPDRTGRQVSDARRQGLCRAPRERSPQGPAEGVEAIEEVDEGEILKGKSWCHRWRCVGKRPPGEWRERTRRTSQSPALESSSQQDRECSPAVGSDEQIKDSDDDEFSDALGEISLPEPLSVERTTISPPPRDDWKGPMRWEICNASEEAGSYANWVTGLQELVRNNVLSEIGLDSLYDQLIQIMRHPSDDNEQDRLQLNARGPPRRGHRKNRRRRRLTAADRKRFAFARCQDLWNNNPKKLAELVIANDLSILQRRQAPGRTETQTLYNELWGRVGPNIEAPRRTEDPIHVSRIFTPITPQEIMGRIRRIKNDSAAGPDGVTKDDLRGRGVSIALSKLFNSILLAGYYPKAWRENRTTLLPKPEKDPADVKNWRPITISSMVSRVYSGLLDQRVRAVIKQCDRQKGFTEENGCFSNIQLLDDAVSNAKKAGGVITILDVSKAFDTVPHAVIQGCLEKKGIPETVAAYISNMYRDCSTAIRTRSGDVKIGMKRGVKQGIPCHLSFSIWVLEPLLERLQETSGVEIEGMNLSCAAFADDIVCFANTAPEAGRQLRMVADYLGRLDMSLSVSKCIAVEYVPHRKTWYTKNPGLEVNGNTVPSISPSETFKYLGAKVSPWKGLLEGFESDAFREVISRVQRLPLKPMQKVDLLQMYIFPRYTYGLITSPPAKAVLKTIDRIIRTRIKEILHLPESVSSSFLYTPRKQGGLGLLEVEKMVLIPALRNGLRARQSHDPVTRAAMNSNAADDRLKSYADALRLHWPLTTEELDTYKYQLRLSYAQKWAEQKWQDQGVEEFAQDPVGNSWLQRYDLLPASRYIDAIKLRTNTYPTRALMKIIDGRVDSSCRKCQGSSETLGHILGRCRYSKDKRISRHNEIKDLLKARLAKNHQERTEPQITVRGQRFKPDLVVKTNEGRVHVIDVTVRYEHRTYLDEGRTEKIGKYRQILSSLRRDLHSNAEEVIPIVIGSRGAIPRETRKALSKLGIGKSDWLTISLIALRSSLEIVNAFMDD</sequence>
<dbReference type="PANTHER" id="PTHR19446">
    <property type="entry name" value="REVERSE TRANSCRIPTASES"/>
    <property type="match status" value="1"/>
</dbReference>
<accession>Q9U8F6</accession>
<dbReference type="PROSITE" id="PS50157">
    <property type="entry name" value="ZINC_FINGER_C2H2_2"/>
    <property type="match status" value="1"/>
</dbReference>
<keyword evidence="5" id="KW-0808">Transferase</keyword>
<feature type="region of interest" description="Disordered" evidence="2">
    <location>
        <begin position="202"/>
        <end position="227"/>
    </location>
</feature>
<protein>
    <submittedName>
        <fullName evidence="5">Reverse transcriptase</fullName>
    </submittedName>
</protein>
<feature type="domain" description="Reverse transcriptase" evidence="4">
    <location>
        <begin position="599"/>
        <end position="871"/>
    </location>
</feature>
<dbReference type="GO" id="GO:0003964">
    <property type="term" value="F:RNA-directed DNA polymerase activity"/>
    <property type="evidence" value="ECO:0007669"/>
    <property type="project" value="UniProtKB-KW"/>
</dbReference>
<feature type="compositionally biased region" description="Basic residues" evidence="2">
    <location>
        <begin position="45"/>
        <end position="54"/>
    </location>
</feature>
<dbReference type="InterPro" id="IPR043502">
    <property type="entry name" value="DNA/RNA_pol_sf"/>
</dbReference>
<feature type="non-terminal residue" evidence="5">
    <location>
        <position position="1"/>
    </location>
</feature>
<dbReference type="InterPro" id="IPR013087">
    <property type="entry name" value="Znf_C2H2_type"/>
</dbReference>
<evidence type="ECO:0000256" key="2">
    <source>
        <dbReference type="SAM" id="MobiDB-lite"/>
    </source>
</evidence>
<dbReference type="SUPFAM" id="SSF56672">
    <property type="entry name" value="DNA/RNA polymerases"/>
    <property type="match status" value="1"/>
</dbReference>
<dbReference type="PROSITE" id="PS00028">
    <property type="entry name" value="ZINC_FINGER_C2H2_1"/>
    <property type="match status" value="1"/>
</dbReference>
<feature type="region of interest" description="Disordered" evidence="2">
    <location>
        <begin position="320"/>
        <end position="395"/>
    </location>
</feature>
<keyword evidence="5" id="KW-0548">Nucleotidyltransferase</keyword>
<feature type="compositionally biased region" description="Basic residues" evidence="2">
    <location>
        <begin position="461"/>
        <end position="475"/>
    </location>
</feature>
<keyword evidence="1" id="KW-0479">Metal-binding</keyword>
<feature type="compositionally biased region" description="Basic and acidic residues" evidence="2">
    <location>
        <begin position="260"/>
        <end position="283"/>
    </location>
</feature>
<feature type="region of interest" description="Disordered" evidence="2">
    <location>
        <begin position="30"/>
        <end position="95"/>
    </location>
</feature>
<dbReference type="GO" id="GO:0008270">
    <property type="term" value="F:zinc ion binding"/>
    <property type="evidence" value="ECO:0007669"/>
    <property type="project" value="UniProtKB-KW"/>
</dbReference>
<dbReference type="InterPro" id="IPR000477">
    <property type="entry name" value="RT_dom"/>
</dbReference>